<evidence type="ECO:0000313" key="2">
    <source>
        <dbReference type="Ensembl" id="ENSMMDP00005011005.1"/>
    </source>
</evidence>
<evidence type="ECO:0000256" key="1">
    <source>
        <dbReference type="SAM" id="MobiDB-lite"/>
    </source>
</evidence>
<feature type="compositionally biased region" description="Polar residues" evidence="1">
    <location>
        <begin position="58"/>
        <end position="74"/>
    </location>
</feature>
<reference evidence="2" key="1">
    <citation type="submission" date="2019-06" db="EMBL/GenBank/DDBJ databases">
        <authorList>
            <consortium name="Wellcome Sanger Institute Data Sharing"/>
        </authorList>
    </citation>
    <scope>NUCLEOTIDE SEQUENCE [LARGE SCALE GENOMIC DNA]</scope>
</reference>
<feature type="compositionally biased region" description="Polar residues" evidence="1">
    <location>
        <begin position="83"/>
        <end position="92"/>
    </location>
</feature>
<dbReference type="Gene3D" id="3.40.50.12700">
    <property type="match status" value="1"/>
</dbReference>
<keyword evidence="3" id="KW-1185">Reference proteome</keyword>
<reference evidence="2" key="2">
    <citation type="submission" date="2025-08" db="UniProtKB">
        <authorList>
            <consortium name="Ensembl"/>
        </authorList>
    </citation>
    <scope>IDENTIFICATION</scope>
</reference>
<name>A0A667WZR1_9TELE</name>
<dbReference type="GeneTree" id="ENSGT01130000280674"/>
<sequence length="264" mass="28648">MDTAATQSKIISIMNSSATDTILWDPSLSRSRPSSCSTPSAKALWSEVVCGGKRVKSRVTSPPQPGKSSASGLPSPQPAMVQPPSSTTCSRATNHHRPASPLAPSSPHLPPDAQAASTANGSSLFRSQPPQYILIGDSMVRSVPIPNGITYSFSGVNDLRCRQSTKLHADYELLAETIERLGKICIFSRLIPTLRRGSEMFSRLYSANQWLSNFCAACGYGFINNFDSLWKKTHLYRYDNLHLNNKGISVLASHLSNHLSSLAD</sequence>
<dbReference type="Ensembl" id="ENSMMDT00005011342.1">
    <property type="protein sequence ID" value="ENSMMDP00005011005.1"/>
    <property type="gene ID" value="ENSMMDG00005005958.1"/>
</dbReference>
<evidence type="ECO:0008006" key="4">
    <source>
        <dbReference type="Google" id="ProtNLM"/>
    </source>
</evidence>
<dbReference type="Proteomes" id="UP000472263">
    <property type="component" value="Chromosome 15"/>
</dbReference>
<reference evidence="2" key="3">
    <citation type="submission" date="2025-09" db="UniProtKB">
        <authorList>
            <consortium name="Ensembl"/>
        </authorList>
    </citation>
    <scope>IDENTIFICATION</scope>
</reference>
<dbReference type="AlphaFoldDB" id="A0A667WZR1"/>
<dbReference type="InParanoid" id="A0A667WZR1"/>
<protein>
    <recommendedName>
        <fullName evidence="4">SGNH hydrolase-type esterase domain-containing protein</fullName>
    </recommendedName>
</protein>
<proteinExistence type="predicted"/>
<organism evidence="2 3">
    <name type="scientific">Myripristis murdjan</name>
    <name type="common">pinecone soldierfish</name>
    <dbReference type="NCBI Taxonomy" id="586833"/>
    <lineage>
        <taxon>Eukaryota</taxon>
        <taxon>Metazoa</taxon>
        <taxon>Chordata</taxon>
        <taxon>Craniata</taxon>
        <taxon>Vertebrata</taxon>
        <taxon>Euteleostomi</taxon>
        <taxon>Actinopterygii</taxon>
        <taxon>Neopterygii</taxon>
        <taxon>Teleostei</taxon>
        <taxon>Neoteleostei</taxon>
        <taxon>Acanthomorphata</taxon>
        <taxon>Holocentriformes</taxon>
        <taxon>Holocentridae</taxon>
        <taxon>Myripristis</taxon>
    </lineage>
</organism>
<feature type="region of interest" description="Disordered" evidence="1">
    <location>
        <begin position="53"/>
        <end position="122"/>
    </location>
</feature>
<dbReference type="SUPFAM" id="SSF52266">
    <property type="entry name" value="SGNH hydrolase"/>
    <property type="match status" value="1"/>
</dbReference>
<evidence type="ECO:0000313" key="3">
    <source>
        <dbReference type="Proteomes" id="UP000472263"/>
    </source>
</evidence>
<accession>A0A667WZR1</accession>